<accession>A0AAV0X8G0</accession>
<evidence type="ECO:0000256" key="5">
    <source>
        <dbReference type="PROSITE-ProRule" id="PRU00309"/>
    </source>
</evidence>
<dbReference type="GO" id="GO:0008270">
    <property type="term" value="F:zinc ion binding"/>
    <property type="evidence" value="ECO:0007669"/>
    <property type="project" value="UniProtKB-KW"/>
</dbReference>
<evidence type="ECO:0000256" key="3">
    <source>
        <dbReference type="ARBA" id="ARBA00022833"/>
    </source>
</evidence>
<evidence type="ECO:0000313" key="7">
    <source>
        <dbReference type="EMBL" id="CAI6364605.1"/>
    </source>
</evidence>
<dbReference type="InterPro" id="IPR048365">
    <property type="entry name" value="TNP-like_RNaseH_N"/>
</dbReference>
<name>A0AAV0X8G0_9HEMI</name>
<keyword evidence="3" id="KW-0862">Zinc</keyword>
<evidence type="ECO:0000259" key="6">
    <source>
        <dbReference type="PROSITE" id="PS50950"/>
    </source>
</evidence>
<dbReference type="Pfam" id="PF12017">
    <property type="entry name" value="Tnp_P_element"/>
    <property type="match status" value="1"/>
</dbReference>
<keyword evidence="8" id="KW-1185">Reference proteome</keyword>
<keyword evidence="2 5" id="KW-0863">Zinc-finger</keyword>
<keyword evidence="4 5" id="KW-0238">DNA-binding</keyword>
<gene>
    <name evidence="7" type="ORF">MEUPH1_LOCUS19410</name>
</gene>
<dbReference type="SMART" id="SM00980">
    <property type="entry name" value="THAP"/>
    <property type="match status" value="1"/>
</dbReference>
<dbReference type="Pfam" id="PF21787">
    <property type="entry name" value="TNP-like_RNaseH_N"/>
    <property type="match status" value="1"/>
</dbReference>
<dbReference type="SUPFAM" id="SSF57716">
    <property type="entry name" value="Glucocorticoid receptor-like (DNA-binding domain)"/>
    <property type="match status" value="1"/>
</dbReference>
<keyword evidence="1" id="KW-0479">Metal-binding</keyword>
<dbReference type="Pfam" id="PF05485">
    <property type="entry name" value="THAP"/>
    <property type="match status" value="1"/>
</dbReference>
<sequence>MVMTCAASFCYNKSGQKQSKVSFFRFPKNVDECNQWASLIGRNDLVNCNVQFQRVCSEHFEATCFTSSSVGRQQVRLISGAMPSKKKQSNAELDTVTFNVETATSEGQVSMITVTDVCDEEFFNNTEIPTDVSQMDIKSCSTPLSLKYQSNLSSSNLSLASTSSSYSITSTQTSLQLSSDTPRKRKLRKSMKCKDDQYKDLLKQFTELQKSVDRAKHPTIQDFHELCDTFLRPGIANFVKSQPSLNIKSSKGFRYSNSVKQFALKIHFLGPKVYRLIKTTFNLPSIRTLQRVTERWEINPGFSDLVFKVLTLKGSTMSAKSKECVLCVDEMSIKAFLYYNTVKDTIIGFHNTGSIKTHELARSVMVIMIRGLHDTWKLPLCYFFVASNCSGYDLQSIIFNCIQKLSSISFNVKVMISDLGSNFKKFADQQGITPETPYFNVSGKEVVFMFDPPHLLKATRNNFFNYKFECNNKIAEKVHLEKFYSADKTRNIRLAPKLTDIHLNPNSFQKMKVKFASQVFSKTVAAGMETCMLTGDLSAEAIHTIDFINSMDNLFDIFNSRPNSTEINIEEEPSNSKCFCLPFTGADFQVEFLKSMFEYFKCLTVKRYNTVKNEWVVINKSFNIKFINGWLVSIAGLLRLFQNLQKEHPRDLVLFTYRTNQDCLENFFGTSRMQNGNCINPTPIQFQRTFKKLFSLNVFEHSEGANCIADLDEILTTINDIPSVDLEALFPEKNPIVLKALPVEGSSYKILELPEQNALAYVCGYLISKCIAVHNCDTCLNFGKATTNLTSETFYCLLKNYEQDTSSVFGKFMMPDSSFYQYIFTLESIFDQNFTSFAARPNVGQQLRSLMNDVYLIHPCENFPRTYLINLYLRFKIFSTLNRTNKSIKSLGTGSRSRKLQILSNM</sequence>
<protein>
    <recommendedName>
        <fullName evidence="6">THAP-type domain-containing protein</fullName>
    </recommendedName>
</protein>
<dbReference type="Gene3D" id="6.20.210.20">
    <property type="entry name" value="THAP domain"/>
    <property type="match status" value="1"/>
</dbReference>
<feature type="domain" description="THAP-type" evidence="6">
    <location>
        <begin position="1"/>
        <end position="86"/>
    </location>
</feature>
<dbReference type="SMART" id="SM00692">
    <property type="entry name" value="DM3"/>
    <property type="match status" value="1"/>
</dbReference>
<dbReference type="InterPro" id="IPR021896">
    <property type="entry name" value="THAP9-like_HTH"/>
</dbReference>
<dbReference type="Pfam" id="PF21789">
    <property type="entry name" value="TNP-like_RNaseH_C"/>
    <property type="match status" value="1"/>
</dbReference>
<comment type="caution">
    <text evidence="7">The sequence shown here is derived from an EMBL/GenBank/DDBJ whole genome shotgun (WGS) entry which is preliminary data.</text>
</comment>
<evidence type="ECO:0000256" key="4">
    <source>
        <dbReference type="ARBA" id="ARBA00023125"/>
    </source>
</evidence>
<dbReference type="InterPro" id="IPR038441">
    <property type="entry name" value="THAP_Znf_sf"/>
</dbReference>
<reference evidence="7 8" key="1">
    <citation type="submission" date="2023-01" db="EMBL/GenBank/DDBJ databases">
        <authorList>
            <person name="Whitehead M."/>
        </authorList>
    </citation>
    <scope>NUCLEOTIDE SEQUENCE [LARGE SCALE GENOMIC DNA]</scope>
</reference>
<evidence type="ECO:0000256" key="2">
    <source>
        <dbReference type="ARBA" id="ARBA00022771"/>
    </source>
</evidence>
<proteinExistence type="predicted"/>
<dbReference type="Proteomes" id="UP001160148">
    <property type="component" value="Unassembled WGS sequence"/>
</dbReference>
<dbReference type="InterPro" id="IPR048367">
    <property type="entry name" value="TNP-like_RNaseH_C"/>
</dbReference>
<evidence type="ECO:0000313" key="8">
    <source>
        <dbReference type="Proteomes" id="UP001160148"/>
    </source>
</evidence>
<dbReference type="PANTHER" id="PTHR47577">
    <property type="entry name" value="THAP DOMAIN-CONTAINING PROTEIN 6"/>
    <property type="match status" value="1"/>
</dbReference>
<dbReference type="GO" id="GO:0003677">
    <property type="term" value="F:DNA binding"/>
    <property type="evidence" value="ECO:0007669"/>
    <property type="project" value="UniProtKB-UniRule"/>
</dbReference>
<organism evidence="7 8">
    <name type="scientific">Macrosiphum euphorbiae</name>
    <name type="common">potato aphid</name>
    <dbReference type="NCBI Taxonomy" id="13131"/>
    <lineage>
        <taxon>Eukaryota</taxon>
        <taxon>Metazoa</taxon>
        <taxon>Ecdysozoa</taxon>
        <taxon>Arthropoda</taxon>
        <taxon>Hexapoda</taxon>
        <taxon>Insecta</taxon>
        <taxon>Pterygota</taxon>
        <taxon>Neoptera</taxon>
        <taxon>Paraneoptera</taxon>
        <taxon>Hemiptera</taxon>
        <taxon>Sternorrhyncha</taxon>
        <taxon>Aphidomorpha</taxon>
        <taxon>Aphidoidea</taxon>
        <taxon>Aphididae</taxon>
        <taxon>Macrosiphini</taxon>
        <taxon>Macrosiphum</taxon>
    </lineage>
</organism>
<dbReference type="InterPro" id="IPR006612">
    <property type="entry name" value="THAP_Znf"/>
</dbReference>
<evidence type="ECO:0000256" key="1">
    <source>
        <dbReference type="ARBA" id="ARBA00022723"/>
    </source>
</evidence>
<dbReference type="AlphaFoldDB" id="A0AAV0X8G0"/>
<dbReference type="Pfam" id="PF21788">
    <property type="entry name" value="TNP-like_GBD"/>
    <property type="match status" value="1"/>
</dbReference>
<dbReference type="PANTHER" id="PTHR47577:SF2">
    <property type="entry name" value="THAP DOMAIN CONTAINING 9"/>
    <property type="match status" value="1"/>
</dbReference>
<dbReference type="PROSITE" id="PS50950">
    <property type="entry name" value="ZF_THAP"/>
    <property type="match status" value="1"/>
</dbReference>
<dbReference type="EMBL" id="CARXXK010000004">
    <property type="protein sequence ID" value="CAI6364605.1"/>
    <property type="molecule type" value="Genomic_DNA"/>
</dbReference>
<dbReference type="InterPro" id="IPR048366">
    <property type="entry name" value="TNP-like_GBD"/>
</dbReference>